<protein>
    <submittedName>
        <fullName evidence="6">Col_cuticle_N domain-containing protein</fullName>
    </submittedName>
</protein>
<dbReference type="InterPro" id="IPR002486">
    <property type="entry name" value="Col_cuticle_N"/>
</dbReference>
<sequence length="254" mass="26011">MHIKRQFSDNRRFSEALHRLQSPITTNSVVLRCEKLGAVYKADRAVEEASVSRNMSSGTRVFIGLTIGYTATIVVVSLVCVGFLFNDINALYDEVIDEMGDFKGIANDAWHGMMEFRRPAGGSKAEVWGNLIRFKRQYDTGAAPAPAQCNCAAQATNCPAGPPGPAGEPGLDGTPGTDGIPGQDGADGATLDPGYGQESCTTCPAGPPGPPGPDGPVGPPGPDGNPGPDGLPGNPGLQGPAGPPGDAGTPGSSR</sequence>
<feature type="transmembrane region" description="Helical" evidence="3">
    <location>
        <begin position="61"/>
        <end position="85"/>
    </location>
</feature>
<keyword evidence="3" id="KW-1133">Transmembrane helix</keyword>
<evidence type="ECO:0000256" key="3">
    <source>
        <dbReference type="SAM" id="Phobius"/>
    </source>
</evidence>
<dbReference type="Pfam" id="PF01391">
    <property type="entry name" value="Collagen"/>
    <property type="match status" value="1"/>
</dbReference>
<accession>A0A7E4W7Z9</accession>
<dbReference type="WBParaSite" id="Pan_g7512.t1">
    <property type="protein sequence ID" value="Pan_g7512.t1"/>
    <property type="gene ID" value="Pan_g7512"/>
</dbReference>
<name>A0A7E4W7Z9_PANRE</name>
<dbReference type="AlphaFoldDB" id="A0A7E4W7Z9"/>
<dbReference type="GO" id="GO:0042302">
    <property type="term" value="F:structural constituent of cuticle"/>
    <property type="evidence" value="ECO:0007669"/>
    <property type="project" value="InterPro"/>
</dbReference>
<keyword evidence="3" id="KW-0812">Transmembrane</keyword>
<feature type="region of interest" description="Disordered" evidence="2">
    <location>
        <begin position="160"/>
        <end position="254"/>
    </location>
</feature>
<evidence type="ECO:0000313" key="5">
    <source>
        <dbReference type="Proteomes" id="UP000492821"/>
    </source>
</evidence>
<dbReference type="Proteomes" id="UP000492821">
    <property type="component" value="Unassembled WGS sequence"/>
</dbReference>
<evidence type="ECO:0000256" key="2">
    <source>
        <dbReference type="SAM" id="MobiDB-lite"/>
    </source>
</evidence>
<reference evidence="5" key="1">
    <citation type="journal article" date="2013" name="Genetics">
        <title>The draft genome and transcriptome of Panagrellus redivivus are shaped by the harsh demands of a free-living lifestyle.</title>
        <authorList>
            <person name="Srinivasan J."/>
            <person name="Dillman A.R."/>
            <person name="Macchietto M.G."/>
            <person name="Heikkinen L."/>
            <person name="Lakso M."/>
            <person name="Fracchia K.M."/>
            <person name="Antoshechkin I."/>
            <person name="Mortazavi A."/>
            <person name="Wong G."/>
            <person name="Sternberg P.W."/>
        </authorList>
    </citation>
    <scope>NUCLEOTIDE SEQUENCE [LARGE SCALE GENOMIC DNA]</scope>
    <source>
        <strain evidence="5">MT8872</strain>
    </source>
</reference>
<proteinExistence type="predicted"/>
<dbReference type="PANTHER" id="PTHR24637">
    <property type="entry name" value="COLLAGEN"/>
    <property type="match status" value="1"/>
</dbReference>
<dbReference type="PANTHER" id="PTHR24637:SF243">
    <property type="entry name" value="NEMATODE CUTICLE COLLAGEN N-TERMINAL DOMAIN-CONTAINING PROTEIN"/>
    <property type="match status" value="1"/>
</dbReference>
<keyword evidence="1" id="KW-0677">Repeat</keyword>
<feature type="domain" description="Nematode cuticle collagen N-terminal" evidence="4">
    <location>
        <begin position="66"/>
        <end position="113"/>
    </location>
</feature>
<evidence type="ECO:0000256" key="1">
    <source>
        <dbReference type="ARBA" id="ARBA00022737"/>
    </source>
</evidence>
<organism evidence="5 6">
    <name type="scientific">Panagrellus redivivus</name>
    <name type="common">Microworm</name>
    <dbReference type="NCBI Taxonomy" id="6233"/>
    <lineage>
        <taxon>Eukaryota</taxon>
        <taxon>Metazoa</taxon>
        <taxon>Ecdysozoa</taxon>
        <taxon>Nematoda</taxon>
        <taxon>Chromadorea</taxon>
        <taxon>Rhabditida</taxon>
        <taxon>Tylenchina</taxon>
        <taxon>Panagrolaimomorpha</taxon>
        <taxon>Panagrolaimoidea</taxon>
        <taxon>Panagrolaimidae</taxon>
        <taxon>Panagrellus</taxon>
    </lineage>
</organism>
<feature type="compositionally biased region" description="Pro residues" evidence="2">
    <location>
        <begin position="205"/>
        <end position="225"/>
    </location>
</feature>
<dbReference type="InterPro" id="IPR008160">
    <property type="entry name" value="Collagen"/>
</dbReference>
<evidence type="ECO:0000259" key="4">
    <source>
        <dbReference type="SMART" id="SM01088"/>
    </source>
</evidence>
<dbReference type="Pfam" id="PF01484">
    <property type="entry name" value="Col_cuticle_N"/>
    <property type="match status" value="1"/>
</dbReference>
<keyword evidence="5" id="KW-1185">Reference proteome</keyword>
<keyword evidence="3" id="KW-0472">Membrane</keyword>
<reference evidence="6" key="2">
    <citation type="submission" date="2020-10" db="UniProtKB">
        <authorList>
            <consortium name="WormBaseParasite"/>
        </authorList>
    </citation>
    <scope>IDENTIFICATION</scope>
</reference>
<evidence type="ECO:0000313" key="6">
    <source>
        <dbReference type="WBParaSite" id="Pan_g7512.t1"/>
    </source>
</evidence>
<dbReference type="SMART" id="SM01088">
    <property type="entry name" value="Col_cuticle_N"/>
    <property type="match status" value="1"/>
</dbReference>
<feature type="compositionally biased region" description="Low complexity" evidence="2">
    <location>
        <begin position="226"/>
        <end position="254"/>
    </location>
</feature>